<dbReference type="GO" id="GO:0003700">
    <property type="term" value="F:DNA-binding transcription factor activity"/>
    <property type="evidence" value="ECO:0007669"/>
    <property type="project" value="InterPro"/>
</dbReference>
<proteinExistence type="predicted"/>
<comment type="caution">
    <text evidence="5">The sequence shown here is derived from an EMBL/GenBank/DDBJ whole genome shotgun (WGS) entry which is preliminary data.</text>
</comment>
<evidence type="ECO:0000313" key="5">
    <source>
        <dbReference type="EMBL" id="OXA89537.1"/>
    </source>
</evidence>
<dbReference type="GO" id="GO:0043565">
    <property type="term" value="F:sequence-specific DNA binding"/>
    <property type="evidence" value="ECO:0007669"/>
    <property type="project" value="InterPro"/>
</dbReference>
<evidence type="ECO:0000256" key="3">
    <source>
        <dbReference type="ARBA" id="ARBA00023163"/>
    </source>
</evidence>
<dbReference type="InterPro" id="IPR018062">
    <property type="entry name" value="HTH_AraC-typ_CS"/>
</dbReference>
<keyword evidence="3" id="KW-0804">Transcription</keyword>
<keyword evidence="1" id="KW-0805">Transcription regulation</keyword>
<dbReference type="PANTHER" id="PTHR43280">
    <property type="entry name" value="ARAC-FAMILY TRANSCRIPTIONAL REGULATOR"/>
    <property type="match status" value="1"/>
</dbReference>
<sequence length="327" mass="37404">MRKIVHSYGVELDWVEPYAKKMGGEVVGNFVVIPDNINTGTSYFLNCDFGISAFYLDVLYQKQIHFRQVNKSKDFIGIYFNLTEGEAILTADDVANPIGKWGYNLAIVDSSFKYDYIVNSGCSAFALCIFVKKDVIKKYFLNTPSLKDHVTKIFDPKLNTIVKFTRMSNDSYHLLMDLRSKEIQSPTFDLYLKGTIQCLLAEYIERLTIEDIVIDTVNDRDLIEILKSQEYLLGNLKEPFPSIAYLAKKANMSGSKYKNLFKKITGLTPNGYFFNNKLLESKKLLGKKTLTIAQVSAELNFSNHSYFAAKFKEFFGMSPNHFIKQLL</sequence>
<evidence type="ECO:0000259" key="4">
    <source>
        <dbReference type="PROSITE" id="PS01124"/>
    </source>
</evidence>
<organism evidence="5 6">
    <name type="scientific">Flavobacterium hercynium</name>
    <dbReference type="NCBI Taxonomy" id="387094"/>
    <lineage>
        <taxon>Bacteria</taxon>
        <taxon>Pseudomonadati</taxon>
        <taxon>Bacteroidota</taxon>
        <taxon>Flavobacteriia</taxon>
        <taxon>Flavobacteriales</taxon>
        <taxon>Flavobacteriaceae</taxon>
        <taxon>Flavobacterium</taxon>
    </lineage>
</organism>
<dbReference type="Gene3D" id="1.10.10.60">
    <property type="entry name" value="Homeodomain-like"/>
    <property type="match status" value="1"/>
</dbReference>
<dbReference type="EMBL" id="MUGW01000027">
    <property type="protein sequence ID" value="OXA89537.1"/>
    <property type="molecule type" value="Genomic_DNA"/>
</dbReference>
<dbReference type="SUPFAM" id="SSF46689">
    <property type="entry name" value="Homeodomain-like"/>
    <property type="match status" value="1"/>
</dbReference>
<dbReference type="PANTHER" id="PTHR43280:SF2">
    <property type="entry name" value="HTH-TYPE TRANSCRIPTIONAL REGULATOR EXSA"/>
    <property type="match status" value="1"/>
</dbReference>
<protein>
    <recommendedName>
        <fullName evidence="4">HTH araC/xylS-type domain-containing protein</fullName>
    </recommendedName>
</protein>
<dbReference type="PROSITE" id="PS01124">
    <property type="entry name" value="HTH_ARAC_FAMILY_2"/>
    <property type="match status" value="1"/>
</dbReference>
<reference evidence="5 6" key="1">
    <citation type="submission" date="2016-11" db="EMBL/GenBank/DDBJ databases">
        <title>Whole genomes of Flavobacteriaceae.</title>
        <authorList>
            <person name="Stine C."/>
            <person name="Li C."/>
            <person name="Tadesse D."/>
        </authorList>
    </citation>
    <scope>NUCLEOTIDE SEQUENCE [LARGE SCALE GENOMIC DNA]</scope>
    <source>
        <strain evidence="5 6">DSM 18292</strain>
    </source>
</reference>
<evidence type="ECO:0000256" key="1">
    <source>
        <dbReference type="ARBA" id="ARBA00023015"/>
    </source>
</evidence>
<dbReference type="SMART" id="SM00342">
    <property type="entry name" value="HTH_ARAC"/>
    <property type="match status" value="1"/>
</dbReference>
<accession>A0A226H5J1</accession>
<keyword evidence="2" id="KW-0238">DNA-binding</keyword>
<dbReference type="InterPro" id="IPR009057">
    <property type="entry name" value="Homeodomain-like_sf"/>
</dbReference>
<dbReference type="AlphaFoldDB" id="A0A226H5J1"/>
<name>A0A226H5J1_9FLAO</name>
<dbReference type="Pfam" id="PF12833">
    <property type="entry name" value="HTH_18"/>
    <property type="match status" value="1"/>
</dbReference>
<dbReference type="InterPro" id="IPR018060">
    <property type="entry name" value="HTH_AraC"/>
</dbReference>
<dbReference type="Proteomes" id="UP000198345">
    <property type="component" value="Unassembled WGS sequence"/>
</dbReference>
<evidence type="ECO:0000256" key="2">
    <source>
        <dbReference type="ARBA" id="ARBA00023125"/>
    </source>
</evidence>
<dbReference type="RefSeq" id="WP_089050482.1">
    <property type="nucleotide sequence ID" value="NZ_FXTV01000020.1"/>
</dbReference>
<dbReference type="PROSITE" id="PS00041">
    <property type="entry name" value="HTH_ARAC_FAMILY_1"/>
    <property type="match status" value="1"/>
</dbReference>
<feature type="domain" description="HTH araC/xylS-type" evidence="4">
    <location>
        <begin position="226"/>
        <end position="325"/>
    </location>
</feature>
<keyword evidence="6" id="KW-1185">Reference proteome</keyword>
<gene>
    <name evidence="5" type="ORF">B0A66_14045</name>
</gene>
<evidence type="ECO:0000313" key="6">
    <source>
        <dbReference type="Proteomes" id="UP000198345"/>
    </source>
</evidence>
<dbReference type="OrthoDB" id="1189000at2"/>